<gene>
    <name evidence="2" type="ORF">BvMPK_1338</name>
</gene>
<reference evidence="2 3" key="2">
    <citation type="journal article" date="2016" name="Genome Biol. Evol.">
        <title>Extensive mobilome-driven genome diversification in mouse gut-associated Bacteroides vulgatus mpk.</title>
        <authorList>
            <person name="Lange A."/>
            <person name="Beier S."/>
            <person name="Steimle A."/>
            <person name="Autenrieth I.B."/>
            <person name="Huson D.H."/>
            <person name="Frick J.S."/>
        </authorList>
    </citation>
    <scope>NUCLEOTIDE SEQUENCE [LARGE SCALE GENOMIC DNA]</scope>
    <source>
        <strain evidence="3">mpk</strain>
    </source>
</reference>
<dbReference type="EMBL" id="CP013020">
    <property type="protein sequence ID" value="ALK83945.1"/>
    <property type="molecule type" value="Genomic_DNA"/>
</dbReference>
<sequence>MREGAAAGCDGGFRADHRHRQPFRKHAALRCQEGPASHPGDKRTRLEAQLYAVGQDPELIRLSANRRKKYSCPSLTGRLPDKTRENPHGKGTDAAVGRNSSLIGHIRNPTEKVQLMAVHDSPANILRIKNPSRQACLSCLGSVMPGGTAGIHFKEDISEAVKNLFYQARGNRGEIWRAYAGCRAYGHLRCQIRSDGKGGSLPYKKNFRGSRRVQERGGPGNFRCSGKDCCRGENGSNEAQPSSGEMRFKGGRRELTIRNGSAVLRTNGRVLTRRIS</sequence>
<reference evidence="3" key="1">
    <citation type="submission" date="2015-10" db="EMBL/GenBank/DDBJ databases">
        <title>Extensive mobilome-driven genome diversification in gut-associated Bacteroides vulgatus mpk.</title>
        <authorList>
            <person name="Beier S."/>
            <person name="Lange A."/>
            <person name="Huson D.H."/>
            <person name="Frick J.-S."/>
            <person name="Autenrieth I.B."/>
        </authorList>
    </citation>
    <scope>NUCLEOTIDE SEQUENCE [LARGE SCALE GENOMIC DNA]</scope>
    <source>
        <strain evidence="3">mpk</strain>
    </source>
</reference>
<evidence type="ECO:0000313" key="2">
    <source>
        <dbReference type="EMBL" id="ALK83945.1"/>
    </source>
</evidence>
<evidence type="ECO:0000313" key="3">
    <source>
        <dbReference type="Proteomes" id="UP000061587"/>
    </source>
</evidence>
<feature type="compositionally biased region" description="Basic and acidic residues" evidence="1">
    <location>
        <begin position="79"/>
        <end position="91"/>
    </location>
</feature>
<accession>A0A0P0L771</accession>
<name>A0A0P0L771_PHOVU</name>
<dbReference type="AlphaFoldDB" id="A0A0P0L771"/>
<organism evidence="2 3">
    <name type="scientific">Phocaeicola vulgatus</name>
    <name type="common">Bacteroides vulgatus</name>
    <dbReference type="NCBI Taxonomy" id="821"/>
    <lineage>
        <taxon>Bacteria</taxon>
        <taxon>Pseudomonadati</taxon>
        <taxon>Bacteroidota</taxon>
        <taxon>Bacteroidia</taxon>
        <taxon>Bacteroidales</taxon>
        <taxon>Bacteroidaceae</taxon>
        <taxon>Phocaeicola</taxon>
    </lineage>
</organism>
<evidence type="ECO:0000256" key="1">
    <source>
        <dbReference type="SAM" id="MobiDB-lite"/>
    </source>
</evidence>
<protein>
    <submittedName>
        <fullName evidence="2">Uncharacterized protein</fullName>
    </submittedName>
</protein>
<dbReference type="PATRIC" id="fig|821.40.peg.1582"/>
<proteinExistence type="predicted"/>
<feature type="region of interest" description="Disordered" evidence="1">
    <location>
        <begin position="71"/>
        <end position="96"/>
    </location>
</feature>
<dbReference type="Proteomes" id="UP000061587">
    <property type="component" value="Chromosome"/>
</dbReference>